<sequence length="304" mass="34277">MQSSGPLPDPQTPSNLAALSINQLARLYCRERLIVDPLEWTDRHLTLLQCSFENPTPGPSQISQDSTDATPDGNTGAGYVQRLFSRTNYAWRNFLMSAILTIRPECPFVAVQRCVKKLPCVGFYLGDRNAARQRRVPPVAAFIDGSLIPELRSRRISTGGHRRWSEPTNALYQLKKKKLTPSETLHDPYIVVLLIAIASERRYHSPEDEKQIKIMTFLIKKNVHLFTADIPSSFLEKLDSPAVPPPVSPPPSFSIRHTVLPRQPCKTFRKRLLRLLLPPPDDQDLNTGDNDVVQQPGEQQETKA</sequence>
<dbReference type="OMA" id="HIFEAHI"/>
<dbReference type="Proteomes" id="UP000258309">
    <property type="component" value="Unassembled WGS sequence"/>
</dbReference>
<evidence type="ECO:0000313" key="3">
    <source>
        <dbReference type="Proteomes" id="UP000258309"/>
    </source>
</evidence>
<name>A0A3E2HK06_SCYLI</name>
<comment type="caution">
    <text evidence="2">The sequence shown here is derived from an EMBL/GenBank/DDBJ whole genome shotgun (WGS) entry which is preliminary data.</text>
</comment>
<evidence type="ECO:0000313" key="2">
    <source>
        <dbReference type="EMBL" id="RFU33737.1"/>
    </source>
</evidence>
<organism evidence="2 3">
    <name type="scientific">Scytalidium lignicola</name>
    <name type="common">Hyphomycete</name>
    <dbReference type="NCBI Taxonomy" id="5539"/>
    <lineage>
        <taxon>Eukaryota</taxon>
        <taxon>Fungi</taxon>
        <taxon>Dikarya</taxon>
        <taxon>Ascomycota</taxon>
        <taxon>Pezizomycotina</taxon>
        <taxon>Leotiomycetes</taxon>
        <taxon>Leotiomycetes incertae sedis</taxon>
        <taxon>Scytalidium</taxon>
    </lineage>
</organism>
<dbReference type="OrthoDB" id="5343483at2759"/>
<accession>A0A3E2HK06</accession>
<dbReference type="AlphaFoldDB" id="A0A3E2HK06"/>
<dbReference type="EMBL" id="NCSJ02000031">
    <property type="protein sequence ID" value="RFU33737.1"/>
    <property type="molecule type" value="Genomic_DNA"/>
</dbReference>
<feature type="non-terminal residue" evidence="2">
    <location>
        <position position="1"/>
    </location>
</feature>
<evidence type="ECO:0000256" key="1">
    <source>
        <dbReference type="SAM" id="MobiDB-lite"/>
    </source>
</evidence>
<protein>
    <submittedName>
        <fullName evidence="2">Uncharacterized protein</fullName>
    </submittedName>
</protein>
<feature type="region of interest" description="Disordered" evidence="1">
    <location>
        <begin position="277"/>
        <end position="304"/>
    </location>
</feature>
<proteinExistence type="predicted"/>
<keyword evidence="3" id="KW-1185">Reference proteome</keyword>
<reference evidence="2 3" key="1">
    <citation type="submission" date="2018-05" db="EMBL/GenBank/DDBJ databases">
        <title>Draft genome sequence of Scytalidium lignicola DSM 105466, a ubiquitous saprotrophic fungus.</title>
        <authorList>
            <person name="Buettner E."/>
            <person name="Gebauer A.M."/>
            <person name="Hofrichter M."/>
            <person name="Liers C."/>
            <person name="Kellner H."/>
        </authorList>
    </citation>
    <scope>NUCLEOTIDE SEQUENCE [LARGE SCALE GENOMIC DNA]</scope>
    <source>
        <strain evidence="2 3">DSM 105466</strain>
    </source>
</reference>
<feature type="compositionally biased region" description="Polar residues" evidence="1">
    <location>
        <begin position="286"/>
        <end position="304"/>
    </location>
</feature>
<gene>
    <name evidence="2" type="ORF">B7463_g2595</name>
</gene>
<feature type="non-terminal residue" evidence="2">
    <location>
        <position position="304"/>
    </location>
</feature>